<dbReference type="Proteomes" id="UP000602745">
    <property type="component" value="Unassembled WGS sequence"/>
</dbReference>
<feature type="region of interest" description="Disordered" evidence="1">
    <location>
        <begin position="1"/>
        <end position="29"/>
    </location>
</feature>
<reference evidence="2" key="2">
    <citation type="submission" date="2020-09" db="EMBL/GenBank/DDBJ databases">
        <authorList>
            <person name="Sun Q."/>
            <person name="Sedlacek I."/>
        </authorList>
    </citation>
    <scope>NUCLEOTIDE SEQUENCE</scope>
    <source>
        <strain evidence="2">CCM 7684</strain>
    </source>
</reference>
<name>A0A8J2VPF7_9RHOB</name>
<reference evidence="2" key="1">
    <citation type="journal article" date="2014" name="Int. J. Syst. Evol. Microbiol.">
        <title>Complete genome sequence of Corynebacterium casei LMG S-19264T (=DSM 44701T), isolated from a smear-ripened cheese.</title>
        <authorList>
            <consortium name="US DOE Joint Genome Institute (JGI-PGF)"/>
            <person name="Walter F."/>
            <person name="Albersmeier A."/>
            <person name="Kalinowski J."/>
            <person name="Ruckert C."/>
        </authorList>
    </citation>
    <scope>NUCLEOTIDE SEQUENCE</scope>
    <source>
        <strain evidence="2">CCM 7684</strain>
    </source>
</reference>
<feature type="compositionally biased region" description="Basic and acidic residues" evidence="1">
    <location>
        <begin position="1"/>
        <end position="18"/>
    </location>
</feature>
<keyword evidence="3" id="KW-1185">Reference proteome</keyword>
<dbReference type="AlphaFoldDB" id="A0A8J2VPF7"/>
<sequence length="65" mass="7703">MASLERRTARESEREQHRPSVGKAKAKHPLEDWSRDQLYRRAVELDIDGRSKMTKAQLLYALREH</sequence>
<evidence type="ECO:0000313" key="2">
    <source>
        <dbReference type="EMBL" id="GGE37735.1"/>
    </source>
</evidence>
<dbReference type="RefSeq" id="WP_188408938.1">
    <property type="nucleotide sequence ID" value="NZ_BMCP01000001.1"/>
</dbReference>
<evidence type="ECO:0008006" key="4">
    <source>
        <dbReference type="Google" id="ProtNLM"/>
    </source>
</evidence>
<proteinExistence type="predicted"/>
<comment type="caution">
    <text evidence="2">The sequence shown here is derived from an EMBL/GenBank/DDBJ whole genome shotgun (WGS) entry which is preliminary data.</text>
</comment>
<evidence type="ECO:0000256" key="1">
    <source>
        <dbReference type="SAM" id="MobiDB-lite"/>
    </source>
</evidence>
<gene>
    <name evidence="2" type="ORF">GCM10007276_13940</name>
</gene>
<organism evidence="2 3">
    <name type="scientific">Agaricicola taiwanensis</name>
    <dbReference type="NCBI Taxonomy" id="591372"/>
    <lineage>
        <taxon>Bacteria</taxon>
        <taxon>Pseudomonadati</taxon>
        <taxon>Pseudomonadota</taxon>
        <taxon>Alphaproteobacteria</taxon>
        <taxon>Rhodobacterales</taxon>
        <taxon>Paracoccaceae</taxon>
        <taxon>Agaricicola</taxon>
    </lineage>
</organism>
<dbReference type="EMBL" id="BMCP01000001">
    <property type="protein sequence ID" value="GGE37735.1"/>
    <property type="molecule type" value="Genomic_DNA"/>
</dbReference>
<protein>
    <recommendedName>
        <fullName evidence="4">Rho termination factor</fullName>
    </recommendedName>
</protein>
<accession>A0A8J2VPF7</accession>
<evidence type="ECO:0000313" key="3">
    <source>
        <dbReference type="Proteomes" id="UP000602745"/>
    </source>
</evidence>